<proteinExistence type="predicted"/>
<dbReference type="AlphaFoldDB" id="A0A1M7HC83"/>
<dbReference type="PANTHER" id="PTHR11138:SF5">
    <property type="entry name" value="METHIONYL-TRNA FORMYLTRANSFERASE, MITOCHONDRIAL"/>
    <property type="match status" value="1"/>
</dbReference>
<sequence>MLRAHNPNVTVLSAGSSDDLAALSPDLLARSRLIAYVTPEIVSTDTLAALGYGAINFHPGPPDYPGWAPAHFALYERATEFGATVHVMVERVDAGPIIDVARFPIPPDISVLGLEGLAYGHLAQLFWRMAKSLATEAGAPPPLPIEWGRRKYSRRAYRAICDIPLDIAKDELDRRLKVFGGNHFGIGPTINLHGVEFRAVLPQAG</sequence>
<dbReference type="Gene3D" id="3.40.50.12230">
    <property type="match status" value="1"/>
</dbReference>
<dbReference type="EMBL" id="FNTI01000001">
    <property type="protein sequence ID" value="SEE29354.1"/>
    <property type="molecule type" value="Genomic_DNA"/>
</dbReference>
<dbReference type="RefSeq" id="WP_244525045.1">
    <property type="nucleotide sequence ID" value="NZ_FNTI01000001.1"/>
</dbReference>
<dbReference type="SUPFAM" id="SSF53328">
    <property type="entry name" value="Formyltransferase"/>
    <property type="match status" value="1"/>
</dbReference>
<feature type="domain" description="Formyl transferase N-terminal" evidence="1">
    <location>
        <begin position="40"/>
        <end position="110"/>
    </location>
</feature>
<keyword evidence="2" id="KW-0808">Transferase</keyword>
<dbReference type="Pfam" id="PF00551">
    <property type="entry name" value="Formyl_trans_N"/>
    <property type="match status" value="1"/>
</dbReference>
<gene>
    <name evidence="2" type="ORF">SAMN05444171_6931</name>
</gene>
<dbReference type="GO" id="GO:0005829">
    <property type="term" value="C:cytosol"/>
    <property type="evidence" value="ECO:0007669"/>
    <property type="project" value="TreeGrafter"/>
</dbReference>
<evidence type="ECO:0000313" key="3">
    <source>
        <dbReference type="Proteomes" id="UP000183208"/>
    </source>
</evidence>
<name>A0A1M7HC83_9BRAD</name>
<dbReference type="InterPro" id="IPR036477">
    <property type="entry name" value="Formyl_transf_N_sf"/>
</dbReference>
<reference evidence="2 3" key="1">
    <citation type="submission" date="2016-10" db="EMBL/GenBank/DDBJ databases">
        <authorList>
            <person name="de Groot N.N."/>
        </authorList>
    </citation>
    <scope>NUCLEOTIDE SEQUENCE [LARGE SCALE GENOMIC DNA]</scope>
    <source>
        <strain evidence="2 3">GAS522</strain>
    </source>
</reference>
<protein>
    <submittedName>
        <fullName evidence="2">Formyl transferase</fullName>
    </submittedName>
</protein>
<dbReference type="Proteomes" id="UP000183208">
    <property type="component" value="Unassembled WGS sequence"/>
</dbReference>
<dbReference type="PANTHER" id="PTHR11138">
    <property type="entry name" value="METHIONYL-TRNA FORMYLTRANSFERASE"/>
    <property type="match status" value="1"/>
</dbReference>
<dbReference type="InterPro" id="IPR002376">
    <property type="entry name" value="Formyl_transf_N"/>
</dbReference>
<dbReference type="PROSITE" id="PS00373">
    <property type="entry name" value="GART"/>
    <property type="match status" value="1"/>
</dbReference>
<accession>A0A1M7HC83</accession>
<dbReference type="InterPro" id="IPR001555">
    <property type="entry name" value="GART_AS"/>
</dbReference>
<organism evidence="2 3">
    <name type="scientific">Bradyrhizobium lablabi</name>
    <dbReference type="NCBI Taxonomy" id="722472"/>
    <lineage>
        <taxon>Bacteria</taxon>
        <taxon>Pseudomonadati</taxon>
        <taxon>Pseudomonadota</taxon>
        <taxon>Alphaproteobacteria</taxon>
        <taxon>Hyphomicrobiales</taxon>
        <taxon>Nitrobacteraceae</taxon>
        <taxon>Bradyrhizobium</taxon>
    </lineage>
</organism>
<evidence type="ECO:0000259" key="1">
    <source>
        <dbReference type="Pfam" id="PF00551"/>
    </source>
</evidence>
<dbReference type="GO" id="GO:0004479">
    <property type="term" value="F:methionyl-tRNA formyltransferase activity"/>
    <property type="evidence" value="ECO:0007669"/>
    <property type="project" value="TreeGrafter"/>
</dbReference>
<evidence type="ECO:0000313" key="2">
    <source>
        <dbReference type="EMBL" id="SEE29354.1"/>
    </source>
</evidence>